<dbReference type="InterPro" id="IPR009495">
    <property type="entry name" value="NrsF"/>
</dbReference>
<dbReference type="EMBL" id="LT629795">
    <property type="protein sequence ID" value="SDU49742.1"/>
    <property type="molecule type" value="Genomic_DNA"/>
</dbReference>
<feature type="transmembrane region" description="Helical" evidence="1">
    <location>
        <begin position="185"/>
        <end position="207"/>
    </location>
</feature>
<organism evidence="2 3">
    <name type="scientific">Pseudomonas psychrophila</name>
    <dbReference type="NCBI Taxonomy" id="122355"/>
    <lineage>
        <taxon>Bacteria</taxon>
        <taxon>Pseudomonadati</taxon>
        <taxon>Pseudomonadota</taxon>
        <taxon>Gammaproteobacteria</taxon>
        <taxon>Pseudomonadales</taxon>
        <taxon>Pseudomonadaceae</taxon>
        <taxon>Pseudomonas</taxon>
    </lineage>
</organism>
<reference evidence="2 3" key="1">
    <citation type="submission" date="2016-10" db="EMBL/GenBank/DDBJ databases">
        <authorList>
            <person name="Varghese N."/>
            <person name="Submissions S."/>
        </authorList>
    </citation>
    <scope>NUCLEOTIDE SEQUENCE [LARGE SCALE GENOMIC DNA]</scope>
    <source>
        <strain evidence="2 3">BS3667</strain>
    </source>
</reference>
<evidence type="ECO:0000256" key="1">
    <source>
        <dbReference type="SAM" id="Phobius"/>
    </source>
</evidence>
<protein>
    <recommendedName>
        <fullName evidence="4">DUF1109 domain-containing protein</fullName>
    </recommendedName>
</protein>
<sequence>MNTDDFISLLASGVAPVDRSMVAKRISIAVLAGFMGATLLVIAIMGIRPDLGQAMAEPIFWARIAFPLSLMIGALSMVGKLARPGIASGPGKILIVTAVFSVWVASIYVLLVSPPDERVAIILGETWKVCVLNITLLSVPGFVAVFWALKGLAPTNLRLSGACGGLLAGSMATIAYSFRCPEMQIPFWGVWYLLGMLVPTVLGALLGRRWLRW</sequence>
<proteinExistence type="predicted"/>
<keyword evidence="1" id="KW-0472">Membrane</keyword>
<evidence type="ECO:0008006" key="4">
    <source>
        <dbReference type="Google" id="ProtNLM"/>
    </source>
</evidence>
<accession>A0ABY0VQQ8</accession>
<keyword evidence="1" id="KW-1133">Transmembrane helix</keyword>
<feature type="transmembrane region" description="Helical" evidence="1">
    <location>
        <begin position="93"/>
        <end position="111"/>
    </location>
</feature>
<gene>
    <name evidence="2" type="ORF">SAMN04490201_2059</name>
</gene>
<feature type="transmembrane region" description="Helical" evidence="1">
    <location>
        <begin position="161"/>
        <end position="179"/>
    </location>
</feature>
<dbReference type="RefSeq" id="WP_048350918.1">
    <property type="nucleotide sequence ID" value="NZ_CP049044.1"/>
</dbReference>
<keyword evidence="1" id="KW-0812">Transmembrane</keyword>
<dbReference type="Pfam" id="PF06532">
    <property type="entry name" value="NrsF"/>
    <property type="match status" value="1"/>
</dbReference>
<evidence type="ECO:0000313" key="3">
    <source>
        <dbReference type="Proteomes" id="UP000182058"/>
    </source>
</evidence>
<keyword evidence="3" id="KW-1185">Reference proteome</keyword>
<evidence type="ECO:0000313" key="2">
    <source>
        <dbReference type="EMBL" id="SDU49742.1"/>
    </source>
</evidence>
<dbReference type="Proteomes" id="UP000182058">
    <property type="component" value="Chromosome I"/>
</dbReference>
<feature type="transmembrane region" description="Helical" evidence="1">
    <location>
        <begin position="28"/>
        <end position="47"/>
    </location>
</feature>
<feature type="transmembrane region" description="Helical" evidence="1">
    <location>
        <begin position="59"/>
        <end position="81"/>
    </location>
</feature>
<name>A0ABY0VQQ8_9PSED</name>
<dbReference type="GeneID" id="96619705"/>
<feature type="transmembrane region" description="Helical" evidence="1">
    <location>
        <begin position="131"/>
        <end position="149"/>
    </location>
</feature>